<feature type="transmembrane region" description="Helical" evidence="1">
    <location>
        <begin position="141"/>
        <end position="164"/>
    </location>
</feature>
<feature type="transmembrane region" description="Helical" evidence="1">
    <location>
        <begin position="86"/>
        <end position="106"/>
    </location>
</feature>
<accession>A0A917TRJ0</accession>
<sequence length="185" mass="20881">MEKRGFMRELEYHLRGLSVADKKDILQDYEDHFKIGEIDGKSEQDVILELGSPRMIAQERLAERQTVHSATNSISPENKSNLARSLFLAIVLLLFNLIIMLGPFVGLLGVLVGFWAVAISFTLAPFAWLFSLFVQPGAEVWAEFFVVLTMASVGVLIGVAMIFITKVCYRIVKSYIKWNVRIIRG</sequence>
<keyword evidence="1" id="KW-0812">Transmembrane</keyword>
<dbReference type="OrthoDB" id="9804829at2"/>
<keyword evidence="1" id="KW-0472">Membrane</keyword>
<keyword evidence="1" id="KW-1133">Transmembrane helix</keyword>
<organism evidence="2 3">
    <name type="scientific">Paraliobacillus quinghaiensis</name>
    <dbReference type="NCBI Taxonomy" id="470815"/>
    <lineage>
        <taxon>Bacteria</taxon>
        <taxon>Bacillati</taxon>
        <taxon>Bacillota</taxon>
        <taxon>Bacilli</taxon>
        <taxon>Bacillales</taxon>
        <taxon>Bacillaceae</taxon>
        <taxon>Paraliobacillus</taxon>
    </lineage>
</organism>
<name>A0A917TRJ0_9BACI</name>
<reference evidence="2" key="2">
    <citation type="submission" date="2020-09" db="EMBL/GenBank/DDBJ databases">
        <authorList>
            <person name="Sun Q."/>
            <person name="Zhou Y."/>
        </authorList>
    </citation>
    <scope>NUCLEOTIDE SEQUENCE</scope>
    <source>
        <strain evidence="2">CGMCC 1.6333</strain>
    </source>
</reference>
<comment type="caution">
    <text evidence="2">The sequence shown here is derived from an EMBL/GenBank/DDBJ whole genome shotgun (WGS) entry which is preliminary data.</text>
</comment>
<feature type="transmembrane region" description="Helical" evidence="1">
    <location>
        <begin position="112"/>
        <end position="134"/>
    </location>
</feature>
<reference evidence="2" key="1">
    <citation type="journal article" date="2014" name="Int. J. Syst. Evol. Microbiol.">
        <title>Complete genome sequence of Corynebacterium casei LMG S-19264T (=DSM 44701T), isolated from a smear-ripened cheese.</title>
        <authorList>
            <consortium name="US DOE Joint Genome Institute (JGI-PGF)"/>
            <person name="Walter F."/>
            <person name="Albersmeier A."/>
            <person name="Kalinowski J."/>
            <person name="Ruckert C."/>
        </authorList>
    </citation>
    <scope>NUCLEOTIDE SEQUENCE</scope>
    <source>
        <strain evidence="2">CGMCC 1.6333</strain>
    </source>
</reference>
<dbReference type="AlphaFoldDB" id="A0A917TRJ0"/>
<dbReference type="Pfam" id="PF22564">
    <property type="entry name" value="HAAS"/>
    <property type="match status" value="1"/>
</dbReference>
<dbReference type="Proteomes" id="UP000618460">
    <property type="component" value="Unassembled WGS sequence"/>
</dbReference>
<keyword evidence="3" id="KW-1185">Reference proteome</keyword>
<gene>
    <name evidence="2" type="ORF">GCM10011351_19050</name>
</gene>
<evidence type="ECO:0000313" key="3">
    <source>
        <dbReference type="Proteomes" id="UP000618460"/>
    </source>
</evidence>
<dbReference type="EMBL" id="BMLG01000009">
    <property type="protein sequence ID" value="GGM33181.1"/>
    <property type="molecule type" value="Genomic_DNA"/>
</dbReference>
<protein>
    <submittedName>
        <fullName evidence="2">Membrane protein</fullName>
    </submittedName>
</protein>
<evidence type="ECO:0000256" key="1">
    <source>
        <dbReference type="SAM" id="Phobius"/>
    </source>
</evidence>
<evidence type="ECO:0000313" key="2">
    <source>
        <dbReference type="EMBL" id="GGM33181.1"/>
    </source>
</evidence>
<dbReference type="RefSeq" id="WP_117155185.1">
    <property type="nucleotide sequence ID" value="NZ_BMLG01000009.1"/>
</dbReference>
<proteinExistence type="predicted"/>